<dbReference type="InterPro" id="IPR001387">
    <property type="entry name" value="Cro/C1-type_HTH"/>
</dbReference>
<protein>
    <submittedName>
        <fullName evidence="1">Transcriptional regulator</fullName>
    </submittedName>
</protein>
<keyword evidence="2" id="KW-1185">Reference proteome</keyword>
<name>A0A369M331_9ACTN</name>
<dbReference type="PROSITE" id="PS50943">
    <property type="entry name" value="HTH_CROC1"/>
    <property type="match status" value="1"/>
</dbReference>
<accession>A0A369M331</accession>
<dbReference type="Proteomes" id="UP000254000">
    <property type="component" value="Unassembled WGS sequence"/>
</dbReference>
<gene>
    <name evidence="1" type="ORF">C1877_09085</name>
</gene>
<reference evidence="1 2" key="1">
    <citation type="journal article" date="2018" name="Elife">
        <title>Discovery and characterization of a prevalent human gut bacterial enzyme sufficient for the inactivation of a family of plant toxins.</title>
        <authorList>
            <person name="Koppel N."/>
            <person name="Bisanz J.E."/>
            <person name="Pandelia M.E."/>
            <person name="Turnbaugh P.J."/>
            <person name="Balskus E.P."/>
        </authorList>
    </citation>
    <scope>NUCLEOTIDE SEQUENCE [LARGE SCALE GENOMIC DNA]</scope>
    <source>
        <strain evidence="1 2">3C</strain>
    </source>
</reference>
<dbReference type="GeneID" id="78359841"/>
<dbReference type="Pfam" id="PF13443">
    <property type="entry name" value="HTH_26"/>
    <property type="match status" value="1"/>
</dbReference>
<dbReference type="GO" id="GO:0003677">
    <property type="term" value="F:DNA binding"/>
    <property type="evidence" value="ECO:0007669"/>
    <property type="project" value="InterPro"/>
</dbReference>
<dbReference type="InterPro" id="IPR010982">
    <property type="entry name" value="Lambda_DNA-bd_dom_sf"/>
</dbReference>
<dbReference type="SUPFAM" id="SSF47413">
    <property type="entry name" value="lambda repressor-like DNA-binding domains"/>
    <property type="match status" value="1"/>
</dbReference>
<dbReference type="Gene3D" id="1.10.260.40">
    <property type="entry name" value="lambda repressor-like DNA-binding domains"/>
    <property type="match status" value="1"/>
</dbReference>
<dbReference type="AlphaFoldDB" id="A0A369M331"/>
<dbReference type="PANTHER" id="PTHR37301:SF1">
    <property type="entry name" value="DNA-BINDING PROTEIN"/>
    <property type="match status" value="1"/>
</dbReference>
<evidence type="ECO:0000313" key="2">
    <source>
        <dbReference type="Proteomes" id="UP000254000"/>
    </source>
</evidence>
<comment type="caution">
    <text evidence="1">The sequence shown here is derived from an EMBL/GenBank/DDBJ whole genome shotgun (WGS) entry which is preliminary data.</text>
</comment>
<proteinExistence type="predicted"/>
<dbReference type="RefSeq" id="WP_114568999.1">
    <property type="nucleotide sequence ID" value="NZ_CABMMS010000005.1"/>
</dbReference>
<organism evidence="1 2">
    <name type="scientific">Gordonibacter pamelaeae</name>
    <dbReference type="NCBI Taxonomy" id="471189"/>
    <lineage>
        <taxon>Bacteria</taxon>
        <taxon>Bacillati</taxon>
        <taxon>Actinomycetota</taxon>
        <taxon>Coriobacteriia</taxon>
        <taxon>Eggerthellales</taxon>
        <taxon>Eggerthellaceae</taxon>
        <taxon>Gordonibacter</taxon>
    </lineage>
</organism>
<sequence length="81" mass="9012">MAIILELDRIMADRKMSLNDLADKVGITNVNMSRIKTGKIKAIRFSTLNAICKVLECEPGDILKYLDDDDDLDPSEEGEGI</sequence>
<dbReference type="OrthoDB" id="9805309at2"/>
<dbReference type="PANTHER" id="PTHR37301">
    <property type="entry name" value="DNA-BINDING PROTEIN-RELATED"/>
    <property type="match status" value="1"/>
</dbReference>
<dbReference type="EMBL" id="PPTS01000005">
    <property type="protein sequence ID" value="RDB64865.1"/>
    <property type="molecule type" value="Genomic_DNA"/>
</dbReference>
<dbReference type="CDD" id="cd00093">
    <property type="entry name" value="HTH_XRE"/>
    <property type="match status" value="1"/>
</dbReference>
<evidence type="ECO:0000313" key="1">
    <source>
        <dbReference type="EMBL" id="RDB64865.1"/>
    </source>
</evidence>
<dbReference type="SMART" id="SM00530">
    <property type="entry name" value="HTH_XRE"/>
    <property type="match status" value="1"/>
</dbReference>